<evidence type="ECO:0000313" key="1">
    <source>
        <dbReference type="EMBL" id="KAI4466074.1"/>
    </source>
</evidence>
<accession>A0ACB9TH07</accession>
<proteinExistence type="predicted"/>
<gene>
    <name evidence="1" type="ORF">MML48_3g00006254</name>
</gene>
<sequence length="257" mass="29109">MLSSLSMNRENQMAAAVDAVKNGMLKLKVSKQFGVPRSTIQFRMGDKFKKPSTYLSKQEEAVVVGSRVRNLLQICVQHFITTTKRNTPFRDNLPDKGWYKAFIKRLPELTLRTSEAVTRASGCISENDIKNWFTTIENGLDNDGLKDILKDGDRVFNGDETNFLLCPKNRKVIACRGSVNVYEVDQGTAKSSITVMFTFGANGSITPLMITYPYKRKPPPEIVETVSDRKWGIGYSDNGWMKSSLFYEYIGNVFNWV</sequence>
<protein>
    <submittedName>
        <fullName evidence="1">Homeobox-like domain superfamily</fullName>
    </submittedName>
</protein>
<organism evidence="1 2">
    <name type="scientific">Holotrichia oblita</name>
    <name type="common">Chafer beetle</name>
    <dbReference type="NCBI Taxonomy" id="644536"/>
    <lineage>
        <taxon>Eukaryota</taxon>
        <taxon>Metazoa</taxon>
        <taxon>Ecdysozoa</taxon>
        <taxon>Arthropoda</taxon>
        <taxon>Hexapoda</taxon>
        <taxon>Insecta</taxon>
        <taxon>Pterygota</taxon>
        <taxon>Neoptera</taxon>
        <taxon>Endopterygota</taxon>
        <taxon>Coleoptera</taxon>
        <taxon>Polyphaga</taxon>
        <taxon>Scarabaeiformia</taxon>
        <taxon>Scarabaeidae</taxon>
        <taxon>Melolonthinae</taxon>
        <taxon>Holotrichia</taxon>
    </lineage>
</organism>
<evidence type="ECO:0000313" key="2">
    <source>
        <dbReference type="Proteomes" id="UP001056778"/>
    </source>
</evidence>
<comment type="caution">
    <text evidence="1">The sequence shown here is derived from an EMBL/GenBank/DDBJ whole genome shotgun (WGS) entry which is preliminary data.</text>
</comment>
<keyword evidence="2" id="KW-1185">Reference proteome</keyword>
<dbReference type="EMBL" id="CM043017">
    <property type="protein sequence ID" value="KAI4466074.1"/>
    <property type="molecule type" value="Genomic_DNA"/>
</dbReference>
<dbReference type="Proteomes" id="UP001056778">
    <property type="component" value="Chromosome 3"/>
</dbReference>
<reference evidence="1" key="1">
    <citation type="submission" date="2022-04" db="EMBL/GenBank/DDBJ databases">
        <title>Chromosome-scale genome assembly of Holotrichia oblita Faldermann.</title>
        <authorList>
            <person name="Rongchong L."/>
        </authorList>
    </citation>
    <scope>NUCLEOTIDE SEQUENCE</scope>
    <source>
        <strain evidence="1">81SQS9</strain>
    </source>
</reference>
<name>A0ACB9TH07_HOLOL</name>